<dbReference type="EMBL" id="OMOF01000434">
    <property type="protein sequence ID" value="SPF50735.1"/>
    <property type="molecule type" value="Genomic_DNA"/>
</dbReference>
<accession>A0A2U3LFM0</accession>
<dbReference type="SUPFAM" id="SSF48452">
    <property type="entry name" value="TPR-like"/>
    <property type="match status" value="1"/>
</dbReference>
<keyword evidence="1" id="KW-0472">Membrane</keyword>
<proteinExistence type="predicted"/>
<dbReference type="OrthoDB" id="1795928at2"/>
<feature type="transmembrane region" description="Helical" evidence="1">
    <location>
        <begin position="41"/>
        <end position="58"/>
    </location>
</feature>
<keyword evidence="1" id="KW-0812">Transmembrane</keyword>
<dbReference type="Gene3D" id="1.25.40.10">
    <property type="entry name" value="Tetratricopeptide repeat domain"/>
    <property type="match status" value="1"/>
</dbReference>
<organism evidence="2 3">
    <name type="scientific">Candidatus Desulfosporosinus infrequens</name>
    <dbReference type="NCBI Taxonomy" id="2043169"/>
    <lineage>
        <taxon>Bacteria</taxon>
        <taxon>Bacillati</taxon>
        <taxon>Bacillota</taxon>
        <taxon>Clostridia</taxon>
        <taxon>Eubacteriales</taxon>
        <taxon>Desulfitobacteriaceae</taxon>
        <taxon>Desulfosporosinus</taxon>
    </lineage>
</organism>
<dbReference type="InterPro" id="IPR011990">
    <property type="entry name" value="TPR-like_helical_dom_sf"/>
</dbReference>
<reference evidence="3" key="1">
    <citation type="submission" date="2018-02" db="EMBL/GenBank/DDBJ databases">
        <authorList>
            <person name="Hausmann B."/>
        </authorList>
    </citation>
    <scope>NUCLEOTIDE SEQUENCE [LARGE SCALE GENOMIC DNA]</scope>
    <source>
        <strain evidence="3">Peat soil MAG SbF1</strain>
    </source>
</reference>
<sequence>MKGVQFDSEILYVQKLYYFLFLATFSTLTSAIALWRFGLNIGFLVLGVGLVISYIAMLRKKNFTPPKKKVTAQRMARAISTDASPLSIARFACQLYYYFHKPTQAISLLEKFLPSQDPLLCMTLGDILLKEGKARRALYVLRDNPYALIDPLLLTTQGHALKQIEKIPEAVRMYERGLHLAKKNGFPHSGAHWFTQKLLTLSYTASIHHTLADCYVILGNLPDAKRHYRAGNRLLFDLSLWRDQSTPISLAKKHTKSR</sequence>
<name>A0A2U3LFM0_9FIRM</name>
<keyword evidence="1" id="KW-1133">Transmembrane helix</keyword>
<protein>
    <submittedName>
        <fullName evidence="2">Tetratricopeptide repeat family protein</fullName>
    </submittedName>
</protein>
<dbReference type="AlphaFoldDB" id="A0A2U3LFM0"/>
<evidence type="ECO:0000256" key="1">
    <source>
        <dbReference type="SAM" id="Phobius"/>
    </source>
</evidence>
<evidence type="ECO:0000313" key="2">
    <source>
        <dbReference type="EMBL" id="SPF50735.1"/>
    </source>
</evidence>
<feature type="transmembrane region" description="Helical" evidence="1">
    <location>
        <begin position="16"/>
        <end position="35"/>
    </location>
</feature>
<evidence type="ECO:0000313" key="3">
    <source>
        <dbReference type="Proteomes" id="UP000238916"/>
    </source>
</evidence>
<gene>
    <name evidence="2" type="ORF">SBF1_490004</name>
</gene>
<dbReference type="Proteomes" id="UP000238916">
    <property type="component" value="Unassembled WGS sequence"/>
</dbReference>